<dbReference type="InterPro" id="IPR050515">
    <property type="entry name" value="Beta-lactam/transpept"/>
</dbReference>
<dbReference type="InterPro" id="IPR001460">
    <property type="entry name" value="PCN-bd_Tpept"/>
</dbReference>
<dbReference type="SUPFAM" id="SSF56601">
    <property type="entry name" value="beta-lactamase/transpeptidase-like"/>
    <property type="match status" value="1"/>
</dbReference>
<name>A0A382T6J7_9ZZZZ</name>
<sequence length="305" mass="33113">LFPTGISSSNWKAINEHPRNPLLNRATQGLYPAASTMKIVTGTAGIEEQLTEGGTRFQTYQSCFGGYTIGNRWARCWHQGHGKLDLNGALVNSCDVYFYQLGLRLGLDTWAGYARIFGLGSKTGIDIGEEKVGTIPDMAYFTESEDRVWTRGKMLNIAIGQGEILVTPVQMSVMIAAVANNGIIYTPNVMRSIESPAGDVVVVSEPTIKDTIRVNPETLQSIRSALVNVVNQGTGTRARVREYQVAGKTGTAENPHGEDHSWFVGYAPSEKPTIAVVAILENAPHGAAVPIVRKVIESHLIDKTE</sequence>
<evidence type="ECO:0000313" key="2">
    <source>
        <dbReference type="EMBL" id="SVD17008.1"/>
    </source>
</evidence>
<gene>
    <name evidence="2" type="ORF">METZ01_LOCUS369862</name>
</gene>
<dbReference type="EMBL" id="UINC01133842">
    <property type="protein sequence ID" value="SVD17008.1"/>
    <property type="molecule type" value="Genomic_DNA"/>
</dbReference>
<dbReference type="GO" id="GO:0071555">
    <property type="term" value="P:cell wall organization"/>
    <property type="evidence" value="ECO:0007669"/>
    <property type="project" value="TreeGrafter"/>
</dbReference>
<dbReference type="InterPro" id="IPR012338">
    <property type="entry name" value="Beta-lactam/transpept-like"/>
</dbReference>
<protein>
    <recommendedName>
        <fullName evidence="1">Penicillin-binding protein transpeptidase domain-containing protein</fullName>
    </recommendedName>
</protein>
<feature type="non-terminal residue" evidence="2">
    <location>
        <position position="1"/>
    </location>
</feature>
<organism evidence="2">
    <name type="scientific">marine metagenome</name>
    <dbReference type="NCBI Taxonomy" id="408172"/>
    <lineage>
        <taxon>unclassified sequences</taxon>
        <taxon>metagenomes</taxon>
        <taxon>ecological metagenomes</taxon>
    </lineage>
</organism>
<reference evidence="2" key="1">
    <citation type="submission" date="2018-05" db="EMBL/GenBank/DDBJ databases">
        <authorList>
            <person name="Lanie J.A."/>
            <person name="Ng W.-L."/>
            <person name="Kazmierczak K.M."/>
            <person name="Andrzejewski T.M."/>
            <person name="Davidsen T.M."/>
            <person name="Wayne K.J."/>
            <person name="Tettelin H."/>
            <person name="Glass J.I."/>
            <person name="Rusch D."/>
            <person name="Podicherti R."/>
            <person name="Tsui H.-C.T."/>
            <person name="Winkler M.E."/>
        </authorList>
    </citation>
    <scope>NUCLEOTIDE SEQUENCE</scope>
</reference>
<dbReference type="PANTHER" id="PTHR30627">
    <property type="entry name" value="PEPTIDOGLYCAN D,D-TRANSPEPTIDASE"/>
    <property type="match status" value="1"/>
</dbReference>
<dbReference type="PANTHER" id="PTHR30627:SF2">
    <property type="entry name" value="PEPTIDOGLYCAN D,D-TRANSPEPTIDASE MRDA"/>
    <property type="match status" value="1"/>
</dbReference>
<dbReference type="GO" id="GO:0008658">
    <property type="term" value="F:penicillin binding"/>
    <property type="evidence" value="ECO:0007669"/>
    <property type="project" value="InterPro"/>
</dbReference>
<dbReference type="GO" id="GO:0071972">
    <property type="term" value="F:peptidoglycan L,D-transpeptidase activity"/>
    <property type="evidence" value="ECO:0007669"/>
    <property type="project" value="TreeGrafter"/>
</dbReference>
<dbReference type="AlphaFoldDB" id="A0A382T6J7"/>
<evidence type="ECO:0000259" key="1">
    <source>
        <dbReference type="Pfam" id="PF00905"/>
    </source>
</evidence>
<feature type="non-terminal residue" evidence="2">
    <location>
        <position position="305"/>
    </location>
</feature>
<dbReference type="Pfam" id="PF00905">
    <property type="entry name" value="Transpeptidase"/>
    <property type="match status" value="1"/>
</dbReference>
<accession>A0A382T6J7</accession>
<proteinExistence type="predicted"/>
<dbReference type="Gene3D" id="3.40.710.10">
    <property type="entry name" value="DD-peptidase/beta-lactamase superfamily"/>
    <property type="match status" value="1"/>
</dbReference>
<dbReference type="GO" id="GO:0005886">
    <property type="term" value="C:plasma membrane"/>
    <property type="evidence" value="ECO:0007669"/>
    <property type="project" value="TreeGrafter"/>
</dbReference>
<feature type="domain" description="Penicillin-binding protein transpeptidase" evidence="1">
    <location>
        <begin position="16"/>
        <end position="296"/>
    </location>
</feature>